<evidence type="ECO:0000313" key="2">
    <source>
        <dbReference type="Proteomes" id="UP001607302"/>
    </source>
</evidence>
<evidence type="ECO:0000313" key="1">
    <source>
        <dbReference type="EMBL" id="KAL2718223.1"/>
    </source>
</evidence>
<organism evidence="1 2">
    <name type="scientific">Vespula squamosa</name>
    <name type="common">Southern yellow jacket</name>
    <name type="synonym">Wasp</name>
    <dbReference type="NCBI Taxonomy" id="30214"/>
    <lineage>
        <taxon>Eukaryota</taxon>
        <taxon>Metazoa</taxon>
        <taxon>Ecdysozoa</taxon>
        <taxon>Arthropoda</taxon>
        <taxon>Hexapoda</taxon>
        <taxon>Insecta</taxon>
        <taxon>Pterygota</taxon>
        <taxon>Neoptera</taxon>
        <taxon>Endopterygota</taxon>
        <taxon>Hymenoptera</taxon>
        <taxon>Apocrita</taxon>
        <taxon>Aculeata</taxon>
        <taxon>Vespoidea</taxon>
        <taxon>Vespidae</taxon>
        <taxon>Vespinae</taxon>
        <taxon>Vespula</taxon>
    </lineage>
</organism>
<protein>
    <submittedName>
        <fullName evidence="1">Uncharacterized protein</fullName>
    </submittedName>
</protein>
<dbReference type="AlphaFoldDB" id="A0ABD2AC86"/>
<reference evidence="1 2" key="1">
    <citation type="journal article" date="2024" name="Ann. Entomol. Soc. Am.">
        <title>Genomic analyses of the southern and eastern yellowjacket wasps (Hymenoptera: Vespidae) reveal evolutionary signatures of social life.</title>
        <authorList>
            <person name="Catto M.A."/>
            <person name="Caine P.B."/>
            <person name="Orr S.E."/>
            <person name="Hunt B.G."/>
            <person name="Goodisman M.A.D."/>
        </authorList>
    </citation>
    <scope>NUCLEOTIDE SEQUENCE [LARGE SCALE GENOMIC DNA]</scope>
    <source>
        <strain evidence="1">233</strain>
        <tissue evidence="1">Head and thorax</tissue>
    </source>
</reference>
<keyword evidence="2" id="KW-1185">Reference proteome</keyword>
<sequence>MVLLQEKNNLEWRRKQRRRYKRGVFVCTRETPAGLRCIGSQLGSGGIGAKSTLLAGETPLWSRRTERFQFPISRDAGEGVKLFRLFANAIDNRKINLFGLSLFTTELIVTSDLYVWTCSFIRVHVSKQSLDRTAIRIKYLKERKTLDTELKSLRRTIVLETMMRWT</sequence>
<dbReference type="Proteomes" id="UP001607302">
    <property type="component" value="Unassembled WGS sequence"/>
</dbReference>
<gene>
    <name evidence="1" type="ORF">V1478_012099</name>
</gene>
<proteinExistence type="predicted"/>
<name>A0ABD2AC86_VESSQ</name>
<dbReference type="EMBL" id="JAUDFV010000152">
    <property type="protein sequence ID" value="KAL2718223.1"/>
    <property type="molecule type" value="Genomic_DNA"/>
</dbReference>
<feature type="non-terminal residue" evidence="1">
    <location>
        <position position="166"/>
    </location>
</feature>
<accession>A0ABD2AC86</accession>
<comment type="caution">
    <text evidence="1">The sequence shown here is derived from an EMBL/GenBank/DDBJ whole genome shotgun (WGS) entry which is preliminary data.</text>
</comment>